<dbReference type="Pfam" id="PF21943">
    <property type="entry name" value="TetR_C_46"/>
    <property type="match status" value="1"/>
</dbReference>
<keyword evidence="7" id="KW-1185">Reference proteome</keyword>
<keyword evidence="3" id="KW-0804">Transcription</keyword>
<evidence type="ECO:0000313" key="6">
    <source>
        <dbReference type="EMBL" id="GAA2334902.1"/>
    </source>
</evidence>
<dbReference type="PRINTS" id="PR00455">
    <property type="entry name" value="HTHTETR"/>
</dbReference>
<protein>
    <submittedName>
        <fullName evidence="6">TetR/AcrR family transcriptional regulator</fullName>
    </submittedName>
</protein>
<feature type="domain" description="HTH tetR-type" evidence="5">
    <location>
        <begin position="18"/>
        <end position="78"/>
    </location>
</feature>
<dbReference type="PROSITE" id="PS50977">
    <property type="entry name" value="HTH_TETR_2"/>
    <property type="match status" value="1"/>
</dbReference>
<dbReference type="InterPro" id="IPR009057">
    <property type="entry name" value="Homeodomain-like_sf"/>
</dbReference>
<proteinExistence type="predicted"/>
<name>A0ABN3FPT7_9PSEU</name>
<sequence>MVDQREDERPRSRRLPREVRERQILDAAVEVFAKHGYYNASMDEIAETASISKPMLYAYLGAKDELFIACVRREAARLVEAIGVEVESGLTPADQLWNRLQLFFEYVRCNKDGWRLLHRQGDVSGEPQVVELTEWRDRATELITALLAQATEDQKQPMQPEQTEPFAAALVGAGEALVEWWFQHPEHTAEGMARRLMNLLWLGFGELVEGKTWHPQGEA</sequence>
<dbReference type="InterPro" id="IPR036271">
    <property type="entry name" value="Tet_transcr_reg_TetR-rel_C_sf"/>
</dbReference>
<reference evidence="6 7" key="1">
    <citation type="journal article" date="2019" name="Int. J. Syst. Evol. Microbiol.">
        <title>The Global Catalogue of Microorganisms (GCM) 10K type strain sequencing project: providing services to taxonomists for standard genome sequencing and annotation.</title>
        <authorList>
            <consortium name="The Broad Institute Genomics Platform"/>
            <consortium name="The Broad Institute Genome Sequencing Center for Infectious Disease"/>
            <person name="Wu L."/>
            <person name="Ma J."/>
        </authorList>
    </citation>
    <scope>NUCLEOTIDE SEQUENCE [LARGE SCALE GENOMIC DNA]</scope>
    <source>
        <strain evidence="6 7">JCM 16221</strain>
    </source>
</reference>
<evidence type="ECO:0000256" key="4">
    <source>
        <dbReference type="PROSITE-ProRule" id="PRU00335"/>
    </source>
</evidence>
<dbReference type="EMBL" id="BAAARA010000002">
    <property type="protein sequence ID" value="GAA2334902.1"/>
    <property type="molecule type" value="Genomic_DNA"/>
</dbReference>
<dbReference type="Pfam" id="PF00440">
    <property type="entry name" value="TetR_N"/>
    <property type="match status" value="1"/>
</dbReference>
<gene>
    <name evidence="6" type="ORF">GCM10009854_08360</name>
</gene>
<dbReference type="InterPro" id="IPR001647">
    <property type="entry name" value="HTH_TetR"/>
</dbReference>
<feature type="DNA-binding region" description="H-T-H motif" evidence="4">
    <location>
        <begin position="41"/>
        <end position="60"/>
    </location>
</feature>
<evidence type="ECO:0000313" key="7">
    <source>
        <dbReference type="Proteomes" id="UP001501218"/>
    </source>
</evidence>
<organism evidence="6 7">
    <name type="scientific">Saccharopolyspora halophila</name>
    <dbReference type="NCBI Taxonomy" id="405551"/>
    <lineage>
        <taxon>Bacteria</taxon>
        <taxon>Bacillati</taxon>
        <taxon>Actinomycetota</taxon>
        <taxon>Actinomycetes</taxon>
        <taxon>Pseudonocardiales</taxon>
        <taxon>Pseudonocardiaceae</taxon>
        <taxon>Saccharopolyspora</taxon>
    </lineage>
</organism>
<dbReference type="InterPro" id="IPR054129">
    <property type="entry name" value="DesT_TetR_C"/>
</dbReference>
<keyword evidence="1" id="KW-0805">Transcription regulation</keyword>
<comment type="caution">
    <text evidence="6">The sequence shown here is derived from an EMBL/GenBank/DDBJ whole genome shotgun (WGS) entry which is preliminary data.</text>
</comment>
<accession>A0ABN3FPT7</accession>
<dbReference type="SUPFAM" id="SSF46689">
    <property type="entry name" value="Homeodomain-like"/>
    <property type="match status" value="1"/>
</dbReference>
<dbReference type="Gene3D" id="1.10.357.10">
    <property type="entry name" value="Tetracycline Repressor, domain 2"/>
    <property type="match status" value="1"/>
</dbReference>
<dbReference type="Proteomes" id="UP001501218">
    <property type="component" value="Unassembled WGS sequence"/>
</dbReference>
<dbReference type="SUPFAM" id="SSF48498">
    <property type="entry name" value="Tetracyclin repressor-like, C-terminal domain"/>
    <property type="match status" value="1"/>
</dbReference>
<dbReference type="PANTHER" id="PTHR30055">
    <property type="entry name" value="HTH-TYPE TRANSCRIPTIONAL REGULATOR RUTR"/>
    <property type="match status" value="1"/>
</dbReference>
<keyword evidence="2 4" id="KW-0238">DNA-binding</keyword>
<dbReference type="RefSeq" id="WP_344126714.1">
    <property type="nucleotide sequence ID" value="NZ_BAAARA010000002.1"/>
</dbReference>
<evidence type="ECO:0000256" key="3">
    <source>
        <dbReference type="ARBA" id="ARBA00023163"/>
    </source>
</evidence>
<evidence type="ECO:0000256" key="2">
    <source>
        <dbReference type="ARBA" id="ARBA00023125"/>
    </source>
</evidence>
<evidence type="ECO:0000259" key="5">
    <source>
        <dbReference type="PROSITE" id="PS50977"/>
    </source>
</evidence>
<dbReference type="InterPro" id="IPR050109">
    <property type="entry name" value="HTH-type_TetR-like_transc_reg"/>
</dbReference>
<dbReference type="PANTHER" id="PTHR30055:SF158">
    <property type="entry name" value="POSSIBLE TRANSCRIPTIONAL REGULATORY PROTEIN (PROBABLY TETR-FAMILY)"/>
    <property type="match status" value="1"/>
</dbReference>
<evidence type="ECO:0000256" key="1">
    <source>
        <dbReference type="ARBA" id="ARBA00023015"/>
    </source>
</evidence>